<sequence length="107" mass="12535">MNFFRTLNDYASFSKPEKYTAEYPEEAEGLASAALLSSFRDIPKRMQYWAASEEFGGELRYSAQHRKAVRKFDDWIAFIDKPNRYALFQDEEIAPTKEPLSKRNLNI</sequence>
<dbReference type="AlphaFoldDB" id="A0A0W0Z1S2"/>
<gene>
    <name evidence="1" type="ORF">Lsha_0795</name>
</gene>
<organism evidence="1 2">
    <name type="scientific">Legionella shakespearei DSM 23087</name>
    <dbReference type="NCBI Taxonomy" id="1122169"/>
    <lineage>
        <taxon>Bacteria</taxon>
        <taxon>Pseudomonadati</taxon>
        <taxon>Pseudomonadota</taxon>
        <taxon>Gammaproteobacteria</taxon>
        <taxon>Legionellales</taxon>
        <taxon>Legionellaceae</taxon>
        <taxon>Legionella</taxon>
    </lineage>
</organism>
<dbReference type="Proteomes" id="UP000054600">
    <property type="component" value="Unassembled WGS sequence"/>
</dbReference>
<dbReference type="EMBL" id="LNYW01000028">
    <property type="protein sequence ID" value="KTD63109.1"/>
    <property type="molecule type" value="Genomic_DNA"/>
</dbReference>
<evidence type="ECO:0000313" key="2">
    <source>
        <dbReference type="Proteomes" id="UP000054600"/>
    </source>
</evidence>
<proteinExistence type="predicted"/>
<evidence type="ECO:0000313" key="1">
    <source>
        <dbReference type="EMBL" id="KTD63109.1"/>
    </source>
</evidence>
<comment type="caution">
    <text evidence="1">The sequence shown here is derived from an EMBL/GenBank/DDBJ whole genome shotgun (WGS) entry which is preliminary data.</text>
</comment>
<dbReference type="PATRIC" id="fig|1122169.6.peg.917"/>
<protein>
    <submittedName>
        <fullName evidence="1">Uncharacterized protein</fullName>
    </submittedName>
</protein>
<dbReference type="RefSeq" id="WP_018577393.1">
    <property type="nucleotide sequence ID" value="NZ_KB892402.1"/>
</dbReference>
<dbReference type="OrthoDB" id="5638729at2"/>
<accession>A0A0W0Z1S2</accession>
<keyword evidence="2" id="KW-1185">Reference proteome</keyword>
<name>A0A0W0Z1S2_9GAMM</name>
<reference evidence="1 2" key="1">
    <citation type="submission" date="2015-11" db="EMBL/GenBank/DDBJ databases">
        <title>Genomic analysis of 38 Legionella species identifies large and diverse effector repertoires.</title>
        <authorList>
            <person name="Burstein D."/>
            <person name="Amaro F."/>
            <person name="Zusman T."/>
            <person name="Lifshitz Z."/>
            <person name="Cohen O."/>
            <person name="Gilbert J.A."/>
            <person name="Pupko T."/>
            <person name="Shuman H.A."/>
            <person name="Segal G."/>
        </authorList>
    </citation>
    <scope>NUCLEOTIDE SEQUENCE [LARGE SCALE GENOMIC DNA]</scope>
    <source>
        <strain evidence="1 2">ATCC 49655</strain>
    </source>
</reference>